<evidence type="ECO:0000256" key="2">
    <source>
        <dbReference type="SAM" id="Phobius"/>
    </source>
</evidence>
<feature type="domain" description="Thioredoxin-like fold" evidence="3">
    <location>
        <begin position="106"/>
        <end position="276"/>
    </location>
</feature>
<protein>
    <submittedName>
        <fullName evidence="4">Thioredoxin domain-containing protein</fullName>
    </submittedName>
</protein>
<organism evidence="4 5">
    <name type="scientific">Brevibacterium senegalense</name>
    <dbReference type="NCBI Taxonomy" id="1033736"/>
    <lineage>
        <taxon>Bacteria</taxon>
        <taxon>Bacillati</taxon>
        <taxon>Actinomycetota</taxon>
        <taxon>Actinomycetes</taxon>
        <taxon>Micrococcales</taxon>
        <taxon>Brevibacteriaceae</taxon>
        <taxon>Brevibacterium</taxon>
    </lineage>
</organism>
<dbReference type="Gene3D" id="3.40.30.10">
    <property type="entry name" value="Glutaredoxin"/>
    <property type="match status" value="1"/>
</dbReference>
<dbReference type="Pfam" id="PF13462">
    <property type="entry name" value="Thioredoxin_4"/>
    <property type="match status" value="1"/>
</dbReference>
<feature type="region of interest" description="Disordered" evidence="1">
    <location>
        <begin position="1"/>
        <end position="20"/>
    </location>
</feature>
<reference evidence="4" key="2">
    <citation type="submission" date="2021-09" db="EMBL/GenBank/DDBJ databases">
        <authorList>
            <person name="Gilroy R."/>
        </authorList>
    </citation>
    <scope>NUCLEOTIDE SEQUENCE</scope>
    <source>
        <strain evidence="4">ChiGjej5B5-7349</strain>
    </source>
</reference>
<dbReference type="AlphaFoldDB" id="A0A921MFG8"/>
<reference evidence="4" key="1">
    <citation type="journal article" date="2021" name="PeerJ">
        <title>Extensive microbial diversity within the chicken gut microbiome revealed by metagenomics and culture.</title>
        <authorList>
            <person name="Gilroy R."/>
            <person name="Ravi A."/>
            <person name="Getino M."/>
            <person name="Pursley I."/>
            <person name="Horton D.L."/>
            <person name="Alikhan N.F."/>
            <person name="Baker D."/>
            <person name="Gharbi K."/>
            <person name="Hall N."/>
            <person name="Watson M."/>
            <person name="Adriaenssens E.M."/>
            <person name="Foster-Nyarko E."/>
            <person name="Jarju S."/>
            <person name="Secka A."/>
            <person name="Antonio M."/>
            <person name="Oren A."/>
            <person name="Chaudhuri R.R."/>
            <person name="La Ragione R."/>
            <person name="Hildebrand F."/>
            <person name="Pallen M.J."/>
        </authorList>
    </citation>
    <scope>NUCLEOTIDE SEQUENCE</scope>
    <source>
        <strain evidence="4">ChiGjej5B5-7349</strain>
    </source>
</reference>
<name>A0A921MFG8_9MICO</name>
<dbReference type="InterPro" id="IPR036249">
    <property type="entry name" value="Thioredoxin-like_sf"/>
</dbReference>
<keyword evidence="2" id="KW-0812">Transmembrane</keyword>
<keyword evidence="2" id="KW-1133">Transmembrane helix</keyword>
<evidence type="ECO:0000313" key="4">
    <source>
        <dbReference type="EMBL" id="HJG81259.1"/>
    </source>
</evidence>
<keyword evidence="2" id="KW-0472">Membrane</keyword>
<comment type="caution">
    <text evidence="4">The sequence shown here is derived from an EMBL/GenBank/DDBJ whole genome shotgun (WGS) entry which is preliminary data.</text>
</comment>
<gene>
    <name evidence="4" type="ORF">K8V08_12685</name>
</gene>
<proteinExistence type="predicted"/>
<sequence>MAKNPSAEDRRANAREKARQIAAAQAQKEKRAKAILYGGIAVVVIAVIAVVGTLVWQSSRPAPAPVGMVSGTVAFGPGEDEGLQAVLPEGEDENADVSALPTPADAGAQDGAAVVKVYLDFQCPGCQAFEDTNAETLKRLAEEGSIVLEYEPVAILDRYSSGNEYSTRTANMIACVADSGQHAVLPDLFADLFAQQPEEGGEGRSDEELMAVAEGAGVDLDAAVTVDDEEIATVRDCMTGLGFDRYVERTTQDALGDEGLEGTPYVKVNGDAYEGDWSNREAFAADLIRMSGQG</sequence>
<feature type="compositionally biased region" description="Basic and acidic residues" evidence="1">
    <location>
        <begin position="1"/>
        <end position="19"/>
    </location>
</feature>
<accession>A0A921MFG8</accession>
<dbReference type="Proteomes" id="UP000784435">
    <property type="component" value="Unassembled WGS sequence"/>
</dbReference>
<dbReference type="InterPro" id="IPR012336">
    <property type="entry name" value="Thioredoxin-like_fold"/>
</dbReference>
<evidence type="ECO:0000313" key="5">
    <source>
        <dbReference type="Proteomes" id="UP000784435"/>
    </source>
</evidence>
<dbReference type="SUPFAM" id="SSF52833">
    <property type="entry name" value="Thioredoxin-like"/>
    <property type="match status" value="1"/>
</dbReference>
<evidence type="ECO:0000259" key="3">
    <source>
        <dbReference type="Pfam" id="PF13462"/>
    </source>
</evidence>
<evidence type="ECO:0000256" key="1">
    <source>
        <dbReference type="SAM" id="MobiDB-lite"/>
    </source>
</evidence>
<feature type="transmembrane region" description="Helical" evidence="2">
    <location>
        <begin position="34"/>
        <end position="56"/>
    </location>
</feature>
<dbReference type="EMBL" id="DYUK01000287">
    <property type="protein sequence ID" value="HJG81259.1"/>
    <property type="molecule type" value="Genomic_DNA"/>
</dbReference>